<accession>A0A841BYX0</accession>
<dbReference type="InterPro" id="IPR041027">
    <property type="entry name" value="FtsK_alpha"/>
</dbReference>
<evidence type="ECO:0000256" key="4">
    <source>
        <dbReference type="ARBA" id="ARBA00023125"/>
    </source>
</evidence>
<dbReference type="PANTHER" id="PTHR22683:SF41">
    <property type="entry name" value="DNA TRANSLOCASE FTSK"/>
    <property type="match status" value="1"/>
</dbReference>
<organism evidence="9 10">
    <name type="scientific">Allocatelliglobosispora scoriae</name>
    <dbReference type="NCBI Taxonomy" id="643052"/>
    <lineage>
        <taxon>Bacteria</taxon>
        <taxon>Bacillati</taxon>
        <taxon>Actinomycetota</taxon>
        <taxon>Actinomycetes</taxon>
        <taxon>Micromonosporales</taxon>
        <taxon>Micromonosporaceae</taxon>
        <taxon>Allocatelliglobosispora</taxon>
    </lineage>
</organism>
<comment type="function">
    <text evidence="5">Essential cell division protein that coordinates cell division and chromosome segregation. The N-terminus is involved in assembly of the cell-division machinery. The C-terminus functions as a DNA motor that moves dsDNA in an ATP-dependent manner towards the dif recombination site, which is located within the replication terminus region. Required for activation of the Xer recombinase, allowing activation of chromosome unlinking by recombination.</text>
</comment>
<dbReference type="Gene3D" id="3.30.980.40">
    <property type="match status" value="1"/>
</dbReference>
<proteinExistence type="inferred from homology"/>
<keyword evidence="4" id="KW-0238">DNA-binding</keyword>
<evidence type="ECO:0000259" key="8">
    <source>
        <dbReference type="PROSITE" id="PS50901"/>
    </source>
</evidence>
<dbReference type="SUPFAM" id="SSF46785">
    <property type="entry name" value="Winged helix' DNA-binding domain"/>
    <property type="match status" value="1"/>
</dbReference>
<feature type="compositionally biased region" description="Low complexity" evidence="7">
    <location>
        <begin position="80"/>
        <end position="107"/>
    </location>
</feature>
<dbReference type="PROSITE" id="PS50901">
    <property type="entry name" value="FTSK"/>
    <property type="match status" value="1"/>
</dbReference>
<keyword evidence="2 6" id="KW-0547">Nucleotide-binding</keyword>
<dbReference type="Gene3D" id="3.40.50.300">
    <property type="entry name" value="P-loop containing nucleotide triphosphate hydrolases"/>
    <property type="match status" value="1"/>
</dbReference>
<evidence type="ECO:0000256" key="1">
    <source>
        <dbReference type="ARBA" id="ARBA00006474"/>
    </source>
</evidence>
<dbReference type="GO" id="GO:0005524">
    <property type="term" value="F:ATP binding"/>
    <property type="evidence" value="ECO:0007669"/>
    <property type="project" value="UniProtKB-UniRule"/>
</dbReference>
<dbReference type="GO" id="GO:0003677">
    <property type="term" value="F:DNA binding"/>
    <property type="evidence" value="ECO:0007669"/>
    <property type="project" value="UniProtKB-KW"/>
</dbReference>
<dbReference type="Gene3D" id="1.10.10.10">
    <property type="entry name" value="Winged helix-like DNA-binding domain superfamily/Winged helix DNA-binding domain"/>
    <property type="match status" value="1"/>
</dbReference>
<feature type="binding site" evidence="6">
    <location>
        <begin position="238"/>
        <end position="245"/>
    </location>
    <ligand>
        <name>ATP</name>
        <dbReference type="ChEBI" id="CHEBI:30616"/>
    </ligand>
</feature>
<evidence type="ECO:0000256" key="6">
    <source>
        <dbReference type="PROSITE-ProRule" id="PRU00289"/>
    </source>
</evidence>
<evidence type="ECO:0000313" key="10">
    <source>
        <dbReference type="Proteomes" id="UP000587527"/>
    </source>
</evidence>
<dbReference type="SMART" id="SM00843">
    <property type="entry name" value="Ftsk_gamma"/>
    <property type="match status" value="1"/>
</dbReference>
<evidence type="ECO:0000256" key="2">
    <source>
        <dbReference type="ARBA" id="ARBA00022741"/>
    </source>
</evidence>
<dbReference type="EMBL" id="JACHMN010000002">
    <property type="protein sequence ID" value="MBB5872002.1"/>
    <property type="molecule type" value="Genomic_DNA"/>
</dbReference>
<dbReference type="Pfam" id="PF17854">
    <property type="entry name" value="FtsK_alpha"/>
    <property type="match status" value="1"/>
</dbReference>
<dbReference type="InterPro" id="IPR018541">
    <property type="entry name" value="Ftsk_gamma"/>
</dbReference>
<evidence type="ECO:0000313" key="9">
    <source>
        <dbReference type="EMBL" id="MBB5872002.1"/>
    </source>
</evidence>
<keyword evidence="10" id="KW-1185">Reference proteome</keyword>
<dbReference type="AlphaFoldDB" id="A0A841BYX0"/>
<dbReference type="PANTHER" id="PTHR22683">
    <property type="entry name" value="SPORULATION PROTEIN RELATED"/>
    <property type="match status" value="1"/>
</dbReference>
<evidence type="ECO:0000256" key="3">
    <source>
        <dbReference type="ARBA" id="ARBA00022840"/>
    </source>
</evidence>
<reference evidence="9 10" key="1">
    <citation type="submission" date="2020-08" db="EMBL/GenBank/DDBJ databases">
        <title>Sequencing the genomes of 1000 actinobacteria strains.</title>
        <authorList>
            <person name="Klenk H.-P."/>
        </authorList>
    </citation>
    <scope>NUCLEOTIDE SEQUENCE [LARGE SCALE GENOMIC DNA]</scope>
    <source>
        <strain evidence="9 10">DSM 45362</strain>
    </source>
</reference>
<evidence type="ECO:0000256" key="5">
    <source>
        <dbReference type="ARBA" id="ARBA00024986"/>
    </source>
</evidence>
<protein>
    <submittedName>
        <fullName evidence="9">DNA segregation ATPase FtsK/SpoIIIE-like protein</fullName>
    </submittedName>
</protein>
<dbReference type="SUPFAM" id="SSF52540">
    <property type="entry name" value="P-loop containing nucleoside triphosphate hydrolases"/>
    <property type="match status" value="1"/>
</dbReference>
<sequence>MSVQHQPITPGTVAGVIGGVWVACGVWGWKGVAGSVAVLGWVLWRRPGLRARIAAAIRVTARAAADIAAGRSRRPAPGSTVDPEPVTAPVAAPTAPAAPAAPENDPPDVAVIRDAIDGVFTTFGVAARVDAYTRGPTVTRYEVVIGAGVKVGRITQLVPNIGYATGCDRIRVVSPIPGRSAIGIELPNEQRETVTLPAAMASPAMAGSHPLRVVLGKDIEGGYVTTDLGRLPHVLIAGATGSGKSSAINGLLCTLLTRAAPDRVRLLLIDPKRVELAAYTGVPHLVRPIVTDPRDAVAALEWAVAEMDARYEDMAAAGARNLDAYNDTTTRGAVTGPGGRVLGPYPYLVIVVDELADLMLTAKAQAEGAIVRLTQLARAAGIHLVLATQRPSVDVVTGLIKANVPARLAFAVASMVDSRTILDTGGAEQLLGRGDGLWLPGDAPTPVRLQGVMATEADIVAAVTAAHTHSPAPYHHAPAPAPAAAGTGTADTALLRQAIALTVETQLASASMLQRRLRLGWPKAARLVDEMEAIGVVGPAEGGKPRPVLITADDLPGLLARLDEADAF</sequence>
<dbReference type="InterPro" id="IPR002543">
    <property type="entry name" value="FtsK_dom"/>
</dbReference>
<comment type="caution">
    <text evidence="9">The sequence shown here is derived from an EMBL/GenBank/DDBJ whole genome shotgun (WGS) entry which is preliminary data.</text>
</comment>
<dbReference type="InterPro" id="IPR036390">
    <property type="entry name" value="WH_DNA-bd_sf"/>
</dbReference>
<evidence type="ECO:0000256" key="7">
    <source>
        <dbReference type="SAM" id="MobiDB-lite"/>
    </source>
</evidence>
<gene>
    <name evidence="9" type="ORF">F4553_005381</name>
</gene>
<keyword evidence="3 6" id="KW-0067">ATP-binding</keyword>
<dbReference type="RefSeq" id="WP_184840435.1">
    <property type="nucleotide sequence ID" value="NZ_JACHMN010000002.1"/>
</dbReference>
<dbReference type="Proteomes" id="UP000587527">
    <property type="component" value="Unassembled WGS sequence"/>
</dbReference>
<feature type="domain" description="FtsK" evidence="8">
    <location>
        <begin position="221"/>
        <end position="419"/>
    </location>
</feature>
<dbReference type="InterPro" id="IPR036388">
    <property type="entry name" value="WH-like_DNA-bd_sf"/>
</dbReference>
<feature type="region of interest" description="Disordered" evidence="7">
    <location>
        <begin position="68"/>
        <end position="107"/>
    </location>
</feature>
<dbReference type="Pfam" id="PF01580">
    <property type="entry name" value="FtsK_SpoIIIE"/>
    <property type="match status" value="1"/>
</dbReference>
<comment type="similarity">
    <text evidence="1">Belongs to the FtsK/SpoIIIE/SftA family.</text>
</comment>
<name>A0A841BYX0_9ACTN</name>
<dbReference type="InterPro" id="IPR050206">
    <property type="entry name" value="FtsK/SpoIIIE/SftA"/>
</dbReference>
<dbReference type="Pfam" id="PF09397">
    <property type="entry name" value="FtsK_gamma"/>
    <property type="match status" value="1"/>
</dbReference>
<dbReference type="InterPro" id="IPR027417">
    <property type="entry name" value="P-loop_NTPase"/>
</dbReference>